<accession>G2HIS8</accession>
<organism evidence="1">
    <name type="scientific">Pan troglodytes</name>
    <name type="common">Chimpanzee</name>
    <dbReference type="NCBI Taxonomy" id="9598"/>
    <lineage>
        <taxon>Eukaryota</taxon>
        <taxon>Metazoa</taxon>
        <taxon>Chordata</taxon>
        <taxon>Craniata</taxon>
        <taxon>Vertebrata</taxon>
        <taxon>Euteleostomi</taxon>
        <taxon>Mammalia</taxon>
        <taxon>Eutheria</taxon>
        <taxon>Euarchontoglires</taxon>
        <taxon>Primates</taxon>
        <taxon>Haplorrhini</taxon>
        <taxon>Catarrhini</taxon>
        <taxon>Hominidae</taxon>
        <taxon>Pan</taxon>
    </lineage>
</organism>
<proteinExistence type="evidence at transcript level"/>
<protein>
    <submittedName>
        <fullName evidence="1">Tropomodulin-1</fullName>
    </submittedName>
</protein>
<dbReference type="AlphaFoldDB" id="G2HIS8"/>
<evidence type="ECO:0000313" key="1">
    <source>
        <dbReference type="EMBL" id="BAK63636.1"/>
    </source>
</evidence>
<reference evidence="1" key="1">
    <citation type="journal article" date="2011" name="Funct. Integr. Genomics">
        <title>Major chimpanzee-specific structural changes in sperm development-associated genes.</title>
        <authorList>
            <person name="Kim R.N."/>
            <person name="Kim D.W."/>
            <person name="Choi S.H."/>
            <person name="Chae S.H."/>
            <person name="Nam S.H."/>
            <person name="Kim D.W."/>
            <person name="Kim A."/>
            <person name="Kang A."/>
            <person name="Park K.H."/>
            <person name="Lee Y.S."/>
            <person name="Hirai M."/>
            <person name="Suzuki Y."/>
            <person name="Sugano S."/>
            <person name="Hashimoto K."/>
            <person name="Kim D.S."/>
            <person name="Park H.S."/>
        </authorList>
    </citation>
    <scope>NUCLEOTIDE SEQUENCE</scope>
    <source>
        <tissue evidence="1">Testis</tissue>
    </source>
</reference>
<dbReference type="EMBL" id="AK306642">
    <property type="protein sequence ID" value="BAK63636.1"/>
    <property type="molecule type" value="mRNA"/>
</dbReference>
<name>G2HIS8_PANTR</name>
<sequence>MVKFQVSKTNLSLPIPGNKHVPECSLRTFGIYVQFNTRVRTFSLLNANLMMDVKIYGQILENTFLYCTVGKWLM</sequence>